<gene>
    <name evidence="2" type="ORF">ABH992_003733</name>
</gene>
<comment type="caution">
    <text evidence="2">The sequence shown here is derived from an EMBL/GenBank/DDBJ whole genome shotgun (WGS) entry which is preliminary data.</text>
</comment>
<keyword evidence="3" id="KW-1185">Reference proteome</keyword>
<accession>A0ABV4GHA7</accession>
<evidence type="ECO:0000313" key="2">
    <source>
        <dbReference type="EMBL" id="MEY9471334.1"/>
    </source>
</evidence>
<name>A0ABV4GHA7_9BRAD</name>
<protein>
    <submittedName>
        <fullName evidence="2">Uncharacterized protein</fullName>
    </submittedName>
</protein>
<dbReference type="Proteomes" id="UP001565474">
    <property type="component" value="Unassembled WGS sequence"/>
</dbReference>
<evidence type="ECO:0000256" key="1">
    <source>
        <dbReference type="SAM" id="MobiDB-lite"/>
    </source>
</evidence>
<feature type="region of interest" description="Disordered" evidence="1">
    <location>
        <begin position="31"/>
        <end position="52"/>
    </location>
</feature>
<dbReference type="EMBL" id="JBGBZN010000002">
    <property type="protein sequence ID" value="MEY9471334.1"/>
    <property type="molecule type" value="Genomic_DNA"/>
</dbReference>
<sequence>MQPGLMSRWALAAGEGFLLLGVLDCGDTLSPTLPAGGGRERTSRVDAAYPFG</sequence>
<evidence type="ECO:0000313" key="3">
    <source>
        <dbReference type="Proteomes" id="UP001565474"/>
    </source>
</evidence>
<proteinExistence type="predicted"/>
<organism evidence="2 3">
    <name type="scientific">Bradyrhizobium yuanmingense</name>
    <dbReference type="NCBI Taxonomy" id="108015"/>
    <lineage>
        <taxon>Bacteria</taxon>
        <taxon>Pseudomonadati</taxon>
        <taxon>Pseudomonadota</taxon>
        <taxon>Alphaproteobacteria</taxon>
        <taxon>Hyphomicrobiales</taxon>
        <taxon>Nitrobacteraceae</taxon>
        <taxon>Bradyrhizobium</taxon>
    </lineage>
</organism>
<reference evidence="2 3" key="1">
    <citation type="submission" date="2024-07" db="EMBL/GenBank/DDBJ databases">
        <title>Genomic Encyclopedia of Type Strains, Phase V (KMG-V): Genome sequencing to study the core and pangenomes of soil and plant-associated prokaryotes.</title>
        <authorList>
            <person name="Whitman W."/>
        </authorList>
    </citation>
    <scope>NUCLEOTIDE SEQUENCE [LARGE SCALE GENOMIC DNA]</scope>
    <source>
        <strain evidence="2 3">USDA 222</strain>
    </source>
</reference>